<dbReference type="NCBIfam" id="TIGR01891">
    <property type="entry name" value="amidohydrolases"/>
    <property type="match status" value="1"/>
</dbReference>
<evidence type="ECO:0000259" key="4">
    <source>
        <dbReference type="Pfam" id="PF07687"/>
    </source>
</evidence>
<feature type="binding site" evidence="3">
    <location>
        <position position="98"/>
    </location>
    <ligand>
        <name>Mn(2+)</name>
        <dbReference type="ChEBI" id="CHEBI:29035"/>
        <label>2</label>
    </ligand>
</feature>
<comment type="cofactor">
    <cofactor evidence="3">
        <name>Mn(2+)</name>
        <dbReference type="ChEBI" id="CHEBI:29035"/>
    </cofactor>
    <text evidence="3">The Mn(2+) ion enhances activity.</text>
</comment>
<keyword evidence="2 5" id="KW-0378">Hydrolase</keyword>
<dbReference type="Gene3D" id="3.30.70.360">
    <property type="match status" value="1"/>
</dbReference>
<proteinExistence type="inferred from homology"/>
<dbReference type="eggNOG" id="COG1473">
    <property type="taxonomic scope" value="Bacteria"/>
</dbReference>
<feature type="domain" description="Peptidase M20 dimerisation" evidence="4">
    <location>
        <begin position="188"/>
        <end position="283"/>
    </location>
</feature>
<dbReference type="Pfam" id="PF01546">
    <property type="entry name" value="Peptidase_M20"/>
    <property type="match status" value="1"/>
</dbReference>
<dbReference type="PANTHER" id="PTHR11014:SF63">
    <property type="entry name" value="METALLOPEPTIDASE, PUTATIVE (AFU_ORTHOLOGUE AFUA_6G09600)-RELATED"/>
    <property type="match status" value="1"/>
</dbReference>
<dbReference type="AlphaFoldDB" id="A0A1I2JL90"/>
<feature type="binding site" evidence="3">
    <location>
        <position position="100"/>
    </location>
    <ligand>
        <name>Mn(2+)</name>
        <dbReference type="ChEBI" id="CHEBI:29035"/>
        <label>2</label>
    </ligand>
</feature>
<dbReference type="STRING" id="1529.SAMN04487885_102190"/>
<dbReference type="InterPro" id="IPR017439">
    <property type="entry name" value="Amidohydrolase"/>
</dbReference>
<dbReference type="SUPFAM" id="SSF55031">
    <property type="entry name" value="Bacterial exopeptidase dimerisation domain"/>
    <property type="match status" value="1"/>
</dbReference>
<evidence type="ECO:0000256" key="1">
    <source>
        <dbReference type="ARBA" id="ARBA00006153"/>
    </source>
</evidence>
<feature type="binding site" evidence="3">
    <location>
        <position position="160"/>
    </location>
    <ligand>
        <name>Mn(2+)</name>
        <dbReference type="ChEBI" id="CHEBI:29035"/>
        <label>2</label>
    </ligand>
</feature>
<dbReference type="PIRSF" id="PIRSF005962">
    <property type="entry name" value="Pept_M20D_amidohydro"/>
    <property type="match status" value="1"/>
</dbReference>
<protein>
    <submittedName>
        <fullName evidence="5">Amidohydrolase</fullName>
    </submittedName>
</protein>
<evidence type="ECO:0000313" key="6">
    <source>
        <dbReference type="Proteomes" id="UP000182135"/>
    </source>
</evidence>
<comment type="similarity">
    <text evidence="1">Belongs to the peptidase M20 family.</text>
</comment>
<evidence type="ECO:0000256" key="2">
    <source>
        <dbReference type="ARBA" id="ARBA00022801"/>
    </source>
</evidence>
<reference evidence="5 6" key="1">
    <citation type="submission" date="2016-10" db="EMBL/GenBank/DDBJ databases">
        <authorList>
            <person name="de Groot N.N."/>
        </authorList>
    </citation>
    <scope>NUCLEOTIDE SEQUENCE [LARGE SCALE GENOMIC DNA]</scope>
    <source>
        <strain evidence="5 6">NLAE-zl-G419</strain>
    </source>
</reference>
<dbReference type="Gene3D" id="3.40.630.10">
    <property type="entry name" value="Zn peptidases"/>
    <property type="match status" value="1"/>
</dbReference>
<evidence type="ECO:0000256" key="3">
    <source>
        <dbReference type="PIRSR" id="PIRSR005962-1"/>
    </source>
</evidence>
<dbReference type="Proteomes" id="UP000182135">
    <property type="component" value="Unassembled WGS sequence"/>
</dbReference>
<evidence type="ECO:0000313" key="5">
    <source>
        <dbReference type="EMBL" id="SFF55344.1"/>
    </source>
</evidence>
<dbReference type="CDD" id="cd03886">
    <property type="entry name" value="M20_Acy1"/>
    <property type="match status" value="1"/>
</dbReference>
<keyword evidence="6" id="KW-1185">Reference proteome</keyword>
<gene>
    <name evidence="5" type="ORF">SAMN04487885_102190</name>
</gene>
<dbReference type="GO" id="GO:0046872">
    <property type="term" value="F:metal ion binding"/>
    <property type="evidence" value="ECO:0007669"/>
    <property type="project" value="UniProtKB-KW"/>
</dbReference>
<dbReference type="SUPFAM" id="SSF53187">
    <property type="entry name" value="Zn-dependent exopeptidases"/>
    <property type="match status" value="1"/>
</dbReference>
<dbReference type="EMBL" id="FOOE01000002">
    <property type="protein sequence ID" value="SFF55344.1"/>
    <property type="molecule type" value="Genomic_DNA"/>
</dbReference>
<sequence>MWEQCKDIQSYLVKARRELHEIPELGKDLPKTSEYIAKELDRMGIKYKRNTKDSGIIALIEGRNSDKVIALRADMDALPIKEETGLDFASTNGNMHACGHDSHAAMLLGAAEILNKNKDKLNGTVKLIFQTAEETAEGAEVMIEEGALENPKVDVLVGLHIGSIYGAKVKLGQAGIVPGNIMASYDKFILKVKGKGCHGSTPEKGIDPITIATNIVNAIQTIVSREISATKPAVITIGKINGGFAYNIIPDIVEMEGTIRATEEEIRQLLSSRIEKVSKDIAEAMNGKCEYEIVWGAPPVVNDKEVTAMVIESAKKVLGDEGVVSEFDAPNMGGEDIAHYLNKVPGTFFFLGSNNPKKHTDIPHHNPKFDIDEDVMWKGSAIFVQSVCDYLK</sequence>
<feature type="binding site" evidence="3">
    <location>
        <position position="365"/>
    </location>
    <ligand>
        <name>Mn(2+)</name>
        <dbReference type="ChEBI" id="CHEBI:29035"/>
        <label>2</label>
    </ligand>
</feature>
<dbReference type="InterPro" id="IPR002933">
    <property type="entry name" value="Peptidase_M20"/>
</dbReference>
<dbReference type="PANTHER" id="PTHR11014">
    <property type="entry name" value="PEPTIDASE M20 FAMILY MEMBER"/>
    <property type="match status" value="1"/>
</dbReference>
<dbReference type="FunFam" id="3.30.70.360:FF:000014">
    <property type="entry name" value="N-acyl-L-amino acid amidohydrolase"/>
    <property type="match status" value="1"/>
</dbReference>
<dbReference type="Pfam" id="PF07687">
    <property type="entry name" value="M20_dimer"/>
    <property type="match status" value="1"/>
</dbReference>
<keyword evidence="3" id="KW-0479">Metal-binding</keyword>
<dbReference type="OrthoDB" id="9776731at2"/>
<organism evidence="5 6">
    <name type="scientific">Clostridium cadaveris</name>
    <dbReference type="NCBI Taxonomy" id="1529"/>
    <lineage>
        <taxon>Bacteria</taxon>
        <taxon>Bacillati</taxon>
        <taxon>Bacillota</taxon>
        <taxon>Clostridia</taxon>
        <taxon>Eubacteriales</taxon>
        <taxon>Clostridiaceae</taxon>
        <taxon>Clostridium</taxon>
    </lineage>
</organism>
<accession>A0A1I2JL90</accession>
<dbReference type="InterPro" id="IPR036264">
    <property type="entry name" value="Bact_exopeptidase_dim_dom"/>
</dbReference>
<dbReference type="InterPro" id="IPR011650">
    <property type="entry name" value="Peptidase_M20_dimer"/>
</dbReference>
<dbReference type="GO" id="GO:0016787">
    <property type="term" value="F:hydrolase activity"/>
    <property type="evidence" value="ECO:0007669"/>
    <property type="project" value="UniProtKB-KW"/>
</dbReference>
<feature type="binding site" evidence="3">
    <location>
        <position position="134"/>
    </location>
    <ligand>
        <name>Mn(2+)</name>
        <dbReference type="ChEBI" id="CHEBI:29035"/>
        <label>2</label>
    </ligand>
</feature>
<dbReference type="RefSeq" id="WP_074844394.1">
    <property type="nucleotide sequence ID" value="NZ_BAAACD010000024.1"/>
</dbReference>
<keyword evidence="3" id="KW-0464">Manganese</keyword>
<name>A0A1I2JL90_9CLOT</name>